<dbReference type="InterPro" id="IPR009599">
    <property type="entry name" value="DUF1207"/>
</dbReference>
<keyword evidence="2" id="KW-1185">Reference proteome</keyword>
<accession>A0A4R8IJH9</accession>
<protein>
    <submittedName>
        <fullName evidence="1">Uncharacterized protein DUF1207</fullName>
    </submittedName>
</protein>
<proteinExistence type="predicted"/>
<dbReference type="AlphaFoldDB" id="A0A4R8IJH9"/>
<dbReference type="Pfam" id="PF06727">
    <property type="entry name" value="DUF1207"/>
    <property type="match status" value="1"/>
</dbReference>
<dbReference type="Proteomes" id="UP000294914">
    <property type="component" value="Unassembled WGS sequence"/>
</dbReference>
<reference evidence="1 2" key="1">
    <citation type="submission" date="2019-03" db="EMBL/GenBank/DDBJ databases">
        <title>Genomic Encyclopedia of Type Strains, Phase IV (KMG-IV): sequencing the most valuable type-strain genomes for metagenomic binning, comparative biology and taxonomic classification.</title>
        <authorList>
            <person name="Goeker M."/>
        </authorList>
    </citation>
    <scope>NUCLEOTIDE SEQUENCE [LARGE SCALE GENOMIC DNA]</scope>
    <source>
        <strain evidence="1 2">DSM 16326</strain>
    </source>
</reference>
<gene>
    <name evidence="1" type="ORF">EDC23_1999</name>
</gene>
<dbReference type="EMBL" id="SOQX01000005">
    <property type="protein sequence ID" value="TDY00498.1"/>
    <property type="molecule type" value="Genomic_DNA"/>
</dbReference>
<comment type="caution">
    <text evidence="1">The sequence shown here is derived from an EMBL/GenBank/DDBJ whole genome shotgun (WGS) entry which is preliminary data.</text>
</comment>
<name>A0A4R8IJH9_9GAMM</name>
<organism evidence="1 2">
    <name type="scientific">Thiohalophilus thiocyanatoxydans</name>
    <dbReference type="NCBI Taxonomy" id="381308"/>
    <lineage>
        <taxon>Bacteria</taxon>
        <taxon>Pseudomonadati</taxon>
        <taxon>Pseudomonadota</taxon>
        <taxon>Gammaproteobacteria</taxon>
        <taxon>Thiohalomonadales</taxon>
        <taxon>Thiohalophilaceae</taxon>
        <taxon>Thiohalophilus</taxon>
    </lineage>
</organism>
<evidence type="ECO:0000313" key="2">
    <source>
        <dbReference type="Proteomes" id="UP000294914"/>
    </source>
</evidence>
<evidence type="ECO:0000313" key="1">
    <source>
        <dbReference type="EMBL" id="TDY00498.1"/>
    </source>
</evidence>
<sequence>MLSLSLVQPVLADEVILFPEQQIYPVNLADPRRIQFSAKTLYFDRTSIDQGGDRRFDLKLGGRLGLLHVSRDKDDQLGWLLSLDAGFHGQFDITSSQDNIGWDGSYALMLSYRPDPRMAFKLGVHHLSAHLGDEYIERTGRTRLSYTREELQAGMNLSLTDNLQWYVETGWAYVRLNTQAQKPWRAQSGLQYRSDKSRDRLQWYAGLNLGGSEERDWQKDITFQFGWLIPTRSRTWRVGFEAYDGKAQLGEFFQDDERYIGLGLWLDI</sequence>